<dbReference type="GO" id="GO:0005886">
    <property type="term" value="C:plasma membrane"/>
    <property type="evidence" value="ECO:0007669"/>
    <property type="project" value="UniProtKB-SubCell"/>
</dbReference>
<keyword evidence="6" id="KW-0723">Serine/threonine-protein kinase</keyword>
<dbReference type="Gene3D" id="3.30.200.20">
    <property type="entry name" value="Phosphorylase Kinase, domain 1"/>
    <property type="match status" value="1"/>
</dbReference>
<keyword evidence="15 20" id="KW-0472">Membrane</keyword>
<evidence type="ECO:0000256" key="3">
    <source>
        <dbReference type="ARBA" id="ARBA00010217"/>
    </source>
</evidence>
<evidence type="ECO:0000256" key="7">
    <source>
        <dbReference type="ARBA" id="ARBA00022679"/>
    </source>
</evidence>
<dbReference type="AlphaFoldDB" id="A0AAW1M5D2"/>
<sequence>MKPIIFIIITITIIIMIINIVSTNSIPSSYNHNNDKNITLYGDSILVTNTTTNTTYITLTTQQFSSIGAAFYSTPLRFLDSKTDSPLSFSTFFSFIISPVSDPGEGFSFLVTSNVGSFNQENGHLGLPELSFSEHDSFFAVEFDTKFDPFVNDINGNHVGVDVDSYSSLVSVDGYSIGVNFSSGKRVFAWIEYKQLDKLINVWVSYSVYKPKNPAISAQIDLSDHLKEFMYVGFVASNGKVSAFHVLDSWKFKTFESDFISSEMIPEIDEIDGCIICNREISENYDVNDSIVDVKGGKKGLITAIGVTIAIVLCFSAALVGILIWKPVRRVKKNEIDLIPRIRLKKGPIKLSLSEMKLATNGFSRNRIIGQGASSTVYKGVFGDDQIVAVKRFNCVNAVDDAVTPFTTEFSAMSRSLRHENLVQLLGWCCERNELILVYEFLPNGSLDQILYENSESISVSLLTWEQRMNIVLGIASALTYLHEECDRQIIHRDVKACNVMLDSDFTPKLGDFGLAEVYNRGSKSRKSTVPAGTLGYLAPEYVYSGVPTVKSDVYSFGVMVLEVVSGKRAVEEDGPGLVDWVWALWENGRLIEAVDGRLKGKYSRREMLRMLKVGLCCVNPDSKERPTAKEAAMMLKEELRIPSLPAKKPNLELRNVDLDDAPQRMVDDVSESPWLTPKTHFGSD</sequence>
<keyword evidence="11 18" id="KW-0547">Nucleotide-binding</keyword>
<dbReference type="InterPro" id="IPR011009">
    <property type="entry name" value="Kinase-like_dom_sf"/>
</dbReference>
<evidence type="ECO:0000256" key="8">
    <source>
        <dbReference type="ARBA" id="ARBA00022692"/>
    </source>
</evidence>
<dbReference type="PANTHER" id="PTHR27007">
    <property type="match status" value="1"/>
</dbReference>
<evidence type="ECO:0000256" key="6">
    <source>
        <dbReference type="ARBA" id="ARBA00022527"/>
    </source>
</evidence>
<evidence type="ECO:0000313" key="22">
    <source>
        <dbReference type="EMBL" id="KAK9740893.1"/>
    </source>
</evidence>
<keyword evidence="5" id="KW-1003">Cell membrane</keyword>
<keyword evidence="17" id="KW-0325">Glycoprotein</keyword>
<dbReference type="CDD" id="cd14066">
    <property type="entry name" value="STKc_IRAK"/>
    <property type="match status" value="1"/>
</dbReference>
<dbReference type="FunFam" id="1.10.510.10:FF:000342">
    <property type="entry name" value="L-type lectin-domain containing receptor kinase VIII.1"/>
    <property type="match status" value="1"/>
</dbReference>
<proteinExistence type="inferred from homology"/>
<dbReference type="GO" id="GO:0005524">
    <property type="term" value="F:ATP binding"/>
    <property type="evidence" value="ECO:0007669"/>
    <property type="project" value="UniProtKB-UniRule"/>
</dbReference>
<evidence type="ECO:0000256" key="15">
    <source>
        <dbReference type="ARBA" id="ARBA00023136"/>
    </source>
</evidence>
<feature type="binding site" evidence="18">
    <location>
        <position position="391"/>
    </location>
    <ligand>
        <name>ATP</name>
        <dbReference type="ChEBI" id="CHEBI:30616"/>
    </ligand>
</feature>
<evidence type="ECO:0000256" key="10">
    <source>
        <dbReference type="ARBA" id="ARBA00022734"/>
    </source>
</evidence>
<evidence type="ECO:0000256" key="5">
    <source>
        <dbReference type="ARBA" id="ARBA00022475"/>
    </source>
</evidence>
<dbReference type="Gene3D" id="1.10.510.10">
    <property type="entry name" value="Transferase(Phosphotransferase) domain 1"/>
    <property type="match status" value="1"/>
</dbReference>
<dbReference type="InterPro" id="IPR008271">
    <property type="entry name" value="Ser/Thr_kinase_AS"/>
</dbReference>
<comment type="similarity">
    <text evidence="2">In the N-terminal section; belongs to the leguminous lectin family.</text>
</comment>
<evidence type="ECO:0000256" key="1">
    <source>
        <dbReference type="ARBA" id="ARBA00004251"/>
    </source>
</evidence>
<keyword evidence="16" id="KW-0675">Receptor</keyword>
<evidence type="ECO:0000256" key="19">
    <source>
        <dbReference type="SAM" id="MobiDB-lite"/>
    </source>
</evidence>
<evidence type="ECO:0000256" key="14">
    <source>
        <dbReference type="ARBA" id="ARBA00022989"/>
    </source>
</evidence>
<dbReference type="InterPro" id="IPR050528">
    <property type="entry name" value="L-type_Lectin-RKs"/>
</dbReference>
<feature type="region of interest" description="Disordered" evidence="19">
    <location>
        <begin position="655"/>
        <end position="685"/>
    </location>
</feature>
<accession>A0AAW1M5D2</accession>
<dbReference type="Proteomes" id="UP001443914">
    <property type="component" value="Unassembled WGS sequence"/>
</dbReference>
<dbReference type="SUPFAM" id="SSF49899">
    <property type="entry name" value="Concanavalin A-like lectins/glucanases"/>
    <property type="match status" value="1"/>
</dbReference>
<keyword evidence="9" id="KW-0732">Signal</keyword>
<evidence type="ECO:0000256" key="2">
    <source>
        <dbReference type="ARBA" id="ARBA00008536"/>
    </source>
</evidence>
<dbReference type="Pfam" id="PF00069">
    <property type="entry name" value="Pkinase"/>
    <property type="match status" value="1"/>
</dbReference>
<evidence type="ECO:0000256" key="11">
    <source>
        <dbReference type="ARBA" id="ARBA00022741"/>
    </source>
</evidence>
<protein>
    <recommendedName>
        <fullName evidence="4">non-specific serine/threonine protein kinase</fullName>
        <ecNumber evidence="4">2.7.11.1</ecNumber>
    </recommendedName>
</protein>
<dbReference type="GO" id="GO:0030246">
    <property type="term" value="F:carbohydrate binding"/>
    <property type="evidence" value="ECO:0007669"/>
    <property type="project" value="UniProtKB-KW"/>
</dbReference>
<keyword evidence="14 20" id="KW-1133">Transmembrane helix</keyword>
<dbReference type="CDD" id="cd06899">
    <property type="entry name" value="lectin_legume_LecRK_Arcelin_ConA"/>
    <property type="match status" value="1"/>
</dbReference>
<evidence type="ECO:0000256" key="18">
    <source>
        <dbReference type="PROSITE-ProRule" id="PRU10141"/>
    </source>
</evidence>
<dbReference type="InterPro" id="IPR000719">
    <property type="entry name" value="Prot_kinase_dom"/>
</dbReference>
<feature type="transmembrane region" description="Helical" evidence="20">
    <location>
        <begin position="301"/>
        <end position="325"/>
    </location>
</feature>
<evidence type="ECO:0000313" key="23">
    <source>
        <dbReference type="Proteomes" id="UP001443914"/>
    </source>
</evidence>
<feature type="compositionally biased region" description="Basic and acidic residues" evidence="19">
    <location>
        <begin position="655"/>
        <end position="668"/>
    </location>
</feature>
<evidence type="ECO:0000256" key="17">
    <source>
        <dbReference type="ARBA" id="ARBA00023180"/>
    </source>
</evidence>
<evidence type="ECO:0000256" key="4">
    <source>
        <dbReference type="ARBA" id="ARBA00012513"/>
    </source>
</evidence>
<dbReference type="PROSITE" id="PS00108">
    <property type="entry name" value="PROTEIN_KINASE_ST"/>
    <property type="match status" value="1"/>
</dbReference>
<name>A0AAW1M5D2_SAPOF</name>
<dbReference type="EC" id="2.7.11.1" evidence="4"/>
<dbReference type="GO" id="GO:0002229">
    <property type="term" value="P:defense response to oomycetes"/>
    <property type="evidence" value="ECO:0007669"/>
    <property type="project" value="UniProtKB-ARBA"/>
</dbReference>
<dbReference type="GO" id="GO:0004674">
    <property type="term" value="F:protein serine/threonine kinase activity"/>
    <property type="evidence" value="ECO:0007669"/>
    <property type="project" value="UniProtKB-KW"/>
</dbReference>
<keyword evidence="13 18" id="KW-0067">ATP-binding</keyword>
<dbReference type="PROSITE" id="PS00107">
    <property type="entry name" value="PROTEIN_KINASE_ATP"/>
    <property type="match status" value="1"/>
</dbReference>
<evidence type="ECO:0000256" key="16">
    <source>
        <dbReference type="ARBA" id="ARBA00023170"/>
    </source>
</evidence>
<dbReference type="InterPro" id="IPR001220">
    <property type="entry name" value="Legume_lectin_dom"/>
</dbReference>
<dbReference type="InterPro" id="IPR013320">
    <property type="entry name" value="ConA-like_dom_sf"/>
</dbReference>
<keyword evidence="8 20" id="KW-0812">Transmembrane</keyword>
<comment type="subcellular location">
    <subcellularLocation>
        <location evidence="1">Cell membrane</location>
        <topology evidence="1">Single-pass type I membrane protein</topology>
    </subcellularLocation>
</comment>
<keyword evidence="10" id="KW-0430">Lectin</keyword>
<reference evidence="22" key="1">
    <citation type="submission" date="2024-03" db="EMBL/GenBank/DDBJ databases">
        <title>WGS assembly of Saponaria officinalis var. Norfolk2.</title>
        <authorList>
            <person name="Jenkins J."/>
            <person name="Shu S."/>
            <person name="Grimwood J."/>
            <person name="Barry K."/>
            <person name="Goodstein D."/>
            <person name="Schmutz J."/>
            <person name="Leebens-Mack J."/>
            <person name="Osbourn A."/>
        </authorList>
    </citation>
    <scope>NUCLEOTIDE SEQUENCE [LARGE SCALE GENOMIC DNA]</scope>
    <source>
        <strain evidence="22">JIC</strain>
    </source>
</reference>
<evidence type="ECO:0000256" key="12">
    <source>
        <dbReference type="ARBA" id="ARBA00022777"/>
    </source>
</evidence>
<comment type="similarity">
    <text evidence="3">In the C-terminal section; belongs to the protein kinase superfamily. Ser/Thr protein kinase family.</text>
</comment>
<keyword evidence="23" id="KW-1185">Reference proteome</keyword>
<dbReference type="Pfam" id="PF00139">
    <property type="entry name" value="Lectin_legB"/>
    <property type="match status" value="1"/>
</dbReference>
<gene>
    <name evidence="22" type="ORF">RND81_03G068800</name>
</gene>
<keyword evidence="7" id="KW-0808">Transferase</keyword>
<comment type="caution">
    <text evidence="22">The sequence shown here is derived from an EMBL/GenBank/DDBJ whole genome shotgun (WGS) entry which is preliminary data.</text>
</comment>
<organism evidence="22 23">
    <name type="scientific">Saponaria officinalis</name>
    <name type="common">Common soapwort</name>
    <name type="synonym">Lychnis saponaria</name>
    <dbReference type="NCBI Taxonomy" id="3572"/>
    <lineage>
        <taxon>Eukaryota</taxon>
        <taxon>Viridiplantae</taxon>
        <taxon>Streptophyta</taxon>
        <taxon>Embryophyta</taxon>
        <taxon>Tracheophyta</taxon>
        <taxon>Spermatophyta</taxon>
        <taxon>Magnoliopsida</taxon>
        <taxon>eudicotyledons</taxon>
        <taxon>Gunneridae</taxon>
        <taxon>Pentapetalae</taxon>
        <taxon>Caryophyllales</taxon>
        <taxon>Caryophyllaceae</taxon>
        <taxon>Caryophylleae</taxon>
        <taxon>Saponaria</taxon>
    </lineage>
</organism>
<evidence type="ECO:0000259" key="21">
    <source>
        <dbReference type="PROSITE" id="PS50011"/>
    </source>
</evidence>
<feature type="domain" description="Protein kinase" evidence="21">
    <location>
        <begin position="363"/>
        <end position="645"/>
    </location>
</feature>
<dbReference type="SMART" id="SM00220">
    <property type="entry name" value="S_TKc"/>
    <property type="match status" value="1"/>
</dbReference>
<dbReference type="EMBL" id="JBDFQZ010000003">
    <property type="protein sequence ID" value="KAK9740893.1"/>
    <property type="molecule type" value="Genomic_DNA"/>
</dbReference>
<keyword evidence="12" id="KW-0418">Kinase</keyword>
<evidence type="ECO:0000256" key="20">
    <source>
        <dbReference type="SAM" id="Phobius"/>
    </source>
</evidence>
<dbReference type="SUPFAM" id="SSF56112">
    <property type="entry name" value="Protein kinase-like (PK-like)"/>
    <property type="match status" value="1"/>
</dbReference>
<dbReference type="PROSITE" id="PS50011">
    <property type="entry name" value="PROTEIN_KINASE_DOM"/>
    <property type="match status" value="1"/>
</dbReference>
<evidence type="ECO:0000256" key="13">
    <source>
        <dbReference type="ARBA" id="ARBA00022840"/>
    </source>
</evidence>
<dbReference type="InterPro" id="IPR017441">
    <property type="entry name" value="Protein_kinase_ATP_BS"/>
</dbReference>
<evidence type="ECO:0000256" key="9">
    <source>
        <dbReference type="ARBA" id="ARBA00022729"/>
    </source>
</evidence>
<dbReference type="Gene3D" id="2.60.120.200">
    <property type="match status" value="1"/>
</dbReference>